<evidence type="ECO:0000256" key="1">
    <source>
        <dbReference type="ARBA" id="ARBA00010716"/>
    </source>
</evidence>
<feature type="binding site" evidence="7">
    <location>
        <position position="135"/>
    </location>
    <ligand>
        <name>substrate</name>
    </ligand>
</feature>
<feature type="active site" description="Proton donor/acceptor" evidence="6">
    <location>
        <position position="267"/>
    </location>
</feature>
<dbReference type="InterPro" id="IPR011059">
    <property type="entry name" value="Metal-dep_hydrolase_composite"/>
</dbReference>
<keyword evidence="4 5" id="KW-0119">Carbohydrate metabolism</keyword>
<dbReference type="eggNOG" id="COG1820">
    <property type="taxonomic scope" value="Bacteria"/>
</dbReference>
<comment type="cofactor">
    <cofactor evidence="8">
        <name>a divalent metal cation</name>
        <dbReference type="ChEBI" id="CHEBI:60240"/>
    </cofactor>
    <text evidence="8">Binds 1 divalent metal cation per subunit.</text>
</comment>
<dbReference type="GO" id="GO:0006046">
    <property type="term" value="P:N-acetylglucosamine catabolic process"/>
    <property type="evidence" value="ECO:0007669"/>
    <property type="project" value="TreeGrafter"/>
</dbReference>
<feature type="binding site" evidence="7">
    <location>
        <begin position="212"/>
        <end position="213"/>
    </location>
    <ligand>
        <name>substrate</name>
    </ligand>
</feature>
<comment type="similarity">
    <text evidence="1 5">Belongs to the metallo-dependent hydrolases superfamily. NagA family.</text>
</comment>
<dbReference type="KEGG" id="pha:PSHAb0157"/>
<dbReference type="EMBL" id="CR954247">
    <property type="protein sequence ID" value="CAI89203.1"/>
    <property type="molecule type" value="Genomic_DNA"/>
</dbReference>
<dbReference type="NCBIfam" id="TIGR00221">
    <property type="entry name" value="nagA"/>
    <property type="match status" value="1"/>
</dbReference>
<feature type="domain" description="Amidohydrolase-related" evidence="9">
    <location>
        <begin position="47"/>
        <end position="375"/>
    </location>
</feature>
<feature type="binding site" evidence="8">
    <location>
        <position position="188"/>
    </location>
    <ligand>
        <name>Zn(2+)</name>
        <dbReference type="ChEBI" id="CHEBI:29105"/>
    </ligand>
</feature>
<evidence type="ECO:0000259" key="9">
    <source>
        <dbReference type="Pfam" id="PF01979"/>
    </source>
</evidence>
<proteinExistence type="inferred from homology"/>
<accession>Q3ID26</accession>
<dbReference type="InterPro" id="IPR006680">
    <property type="entry name" value="Amidohydro-rel"/>
</dbReference>
<dbReference type="PIRSF" id="PIRSF038994">
    <property type="entry name" value="NagA"/>
    <property type="match status" value="1"/>
</dbReference>
<sequence>MITTLIADHLFDGKTLHSNHPISIKDGKIIAFDTVKGAIETKVSGLLTAGFIDTQVNGGGGCLLNQNTNLQTLTAMSTAHAKYGTSSLLPTLITSNLNKIEQTANLISTAVAQHTPGILGVHFEGPHISEPKKGIHSSQQIRGLSQQELDIYCRDDLGIKIVTLAPENVSSETIKILVDHGVHVCLGHSNASFEQAQAALAAGATGFTHLFNAMSALESRAPNMVGAALLDEQSWCGIILDGHHVHPSTAKLAYRAKAARKMMLVTDSMSTIGSEQTQLHFDGHDINLVGDKLTSNSGQLAGSALNMITAVNNATHMLDISLTDALNMASLYPAEFLGIEGSRGQLSIGANADLTLLSTTNSSPRVLNTWIGGKAIF</sequence>
<evidence type="ECO:0000256" key="7">
    <source>
        <dbReference type="PIRSR" id="PIRSR038994-2"/>
    </source>
</evidence>
<dbReference type="EC" id="3.5.1.25" evidence="5"/>
<keyword evidence="2 8" id="KW-0479">Metal-binding</keyword>
<dbReference type="PANTHER" id="PTHR11113:SF14">
    <property type="entry name" value="N-ACETYLGLUCOSAMINE-6-PHOSPHATE DEACETYLASE"/>
    <property type="match status" value="1"/>
</dbReference>
<dbReference type="InterPro" id="IPR003764">
    <property type="entry name" value="GlcNAc_6-P_deAcase"/>
</dbReference>
<dbReference type="Gene3D" id="2.30.40.10">
    <property type="entry name" value="Urease, subunit C, domain 1"/>
    <property type="match status" value="1"/>
</dbReference>
<dbReference type="BioCyc" id="PHAL326442:PSHA_RS15620-MONOMER"/>
<evidence type="ECO:0000256" key="8">
    <source>
        <dbReference type="PIRSR" id="PIRSR038994-3"/>
    </source>
</evidence>
<dbReference type="SUPFAM" id="SSF51556">
    <property type="entry name" value="Metallo-dependent hydrolases"/>
    <property type="match status" value="1"/>
</dbReference>
<feature type="binding site" evidence="8">
    <location>
        <position position="124"/>
    </location>
    <ligand>
        <name>Zn(2+)</name>
        <dbReference type="ChEBI" id="CHEBI:29105"/>
    </ligand>
</feature>
<dbReference type="GO" id="GO:0008448">
    <property type="term" value="F:N-acetylglucosamine-6-phosphate deacetylase activity"/>
    <property type="evidence" value="ECO:0007669"/>
    <property type="project" value="UniProtKB-UniRule"/>
</dbReference>
<dbReference type="Pfam" id="PF01979">
    <property type="entry name" value="Amidohydro_1"/>
    <property type="match status" value="1"/>
</dbReference>
<dbReference type="PATRIC" id="fig|326442.8.peg.3070"/>
<organism evidence="10 11">
    <name type="scientific">Pseudoalteromonas translucida (strain TAC 125)</name>
    <dbReference type="NCBI Taxonomy" id="326442"/>
    <lineage>
        <taxon>Bacteria</taxon>
        <taxon>Pseudomonadati</taxon>
        <taxon>Pseudomonadota</taxon>
        <taxon>Gammaproteobacteria</taxon>
        <taxon>Alteromonadales</taxon>
        <taxon>Pseudoalteromonadaceae</taxon>
        <taxon>Pseudoalteromonas</taxon>
    </lineage>
</organism>
<evidence type="ECO:0000256" key="2">
    <source>
        <dbReference type="ARBA" id="ARBA00022723"/>
    </source>
</evidence>
<dbReference type="Gene3D" id="3.20.20.140">
    <property type="entry name" value="Metal-dependent hydrolases"/>
    <property type="match status" value="1"/>
</dbReference>
<feature type="binding site" evidence="8">
    <location>
        <position position="209"/>
    </location>
    <ligand>
        <name>Zn(2+)</name>
        <dbReference type="ChEBI" id="CHEBI:29105"/>
    </ligand>
</feature>
<evidence type="ECO:0000313" key="11">
    <source>
        <dbReference type="Proteomes" id="UP000006843"/>
    </source>
</evidence>
<keyword evidence="11" id="KW-1185">Reference proteome</keyword>
<evidence type="ECO:0000256" key="4">
    <source>
        <dbReference type="ARBA" id="ARBA00023277"/>
    </source>
</evidence>
<feature type="binding site" evidence="7">
    <location>
        <begin position="300"/>
        <end position="302"/>
    </location>
    <ligand>
        <name>substrate</name>
    </ligand>
</feature>
<dbReference type="SUPFAM" id="SSF51338">
    <property type="entry name" value="Composite domain of metallo-dependent hydrolases"/>
    <property type="match status" value="1"/>
</dbReference>
<evidence type="ECO:0000256" key="3">
    <source>
        <dbReference type="ARBA" id="ARBA00022801"/>
    </source>
</evidence>
<dbReference type="Proteomes" id="UP000006843">
    <property type="component" value="Chromosome II"/>
</dbReference>
<evidence type="ECO:0000313" key="10">
    <source>
        <dbReference type="EMBL" id="CAI89203.1"/>
    </source>
</evidence>
<feature type="binding site" evidence="7">
    <location>
        <position position="220"/>
    </location>
    <ligand>
        <name>substrate</name>
    </ligand>
</feature>
<comment type="catalytic activity">
    <reaction evidence="5">
        <text>N-acetyl-D-glucosamine 6-phosphate + H2O = D-glucosamine 6-phosphate + acetate</text>
        <dbReference type="Rhea" id="RHEA:22936"/>
        <dbReference type="ChEBI" id="CHEBI:15377"/>
        <dbReference type="ChEBI" id="CHEBI:30089"/>
        <dbReference type="ChEBI" id="CHEBI:57513"/>
        <dbReference type="ChEBI" id="CHEBI:58725"/>
        <dbReference type="EC" id="3.5.1.25"/>
    </reaction>
</comment>
<dbReference type="GO" id="GO:0046872">
    <property type="term" value="F:metal ion binding"/>
    <property type="evidence" value="ECO:0007669"/>
    <property type="project" value="UniProtKB-KW"/>
</dbReference>
<dbReference type="AlphaFoldDB" id="Q3ID26"/>
<evidence type="ECO:0000256" key="6">
    <source>
        <dbReference type="PIRSR" id="PIRSR038994-1"/>
    </source>
</evidence>
<dbReference type="STRING" id="326442.PSHAb0157"/>
<dbReference type="FunFam" id="3.20.20.140:FF:000004">
    <property type="entry name" value="N-acetylglucosamine-6-phosphate deacetylase"/>
    <property type="match status" value="1"/>
</dbReference>
<reference evidence="10 11" key="1">
    <citation type="journal article" date="2005" name="Genome Res.">
        <title>Coping with cold: the genome of the versatile marine Antarctica bacterium Pseudoalteromonas haloplanktis TAC125.</title>
        <authorList>
            <person name="Medigue C."/>
            <person name="Krin E."/>
            <person name="Pascal G."/>
            <person name="Barbe V."/>
            <person name="Bernsel A."/>
            <person name="Bertin P."/>
            <person name="Cheung F."/>
            <person name="Cruveiller S."/>
            <person name="Damico S."/>
            <person name="Duilio A."/>
            <person name="Fang G."/>
            <person name="Feller G."/>
            <person name="Mangenot S."/>
            <person name="Marino G."/>
            <person name="Nilsson J."/>
            <person name="Parilli E."/>
            <person name="Rocha E."/>
            <person name="Rouy Z."/>
            <person name="Sekowska A."/>
            <person name="Tutino M.L."/>
            <person name="Vallenet D."/>
            <person name="von Heijne G."/>
            <person name="Danchin A."/>
        </authorList>
    </citation>
    <scope>NUCLEOTIDE SEQUENCE [LARGE SCALE GENOMIC DNA]</scope>
    <source>
        <strain evidence="11">TAC 125</strain>
    </source>
</reference>
<dbReference type="PANTHER" id="PTHR11113">
    <property type="entry name" value="N-ACETYLGLUCOSAMINE-6-PHOSPHATE DEACETYLASE"/>
    <property type="match status" value="1"/>
</dbReference>
<gene>
    <name evidence="10" type="primary">nagA</name>
    <name evidence="10" type="ordered locus">PSHAb0157</name>
</gene>
<evidence type="ECO:0000256" key="5">
    <source>
        <dbReference type="PIRNR" id="PIRNR038994"/>
    </source>
</evidence>
<dbReference type="InterPro" id="IPR032466">
    <property type="entry name" value="Metal_Hydrolase"/>
</dbReference>
<feature type="binding site" evidence="7">
    <location>
        <position position="244"/>
    </location>
    <ligand>
        <name>substrate</name>
    </ligand>
</feature>
<name>Q3ID26_PSET1</name>
<dbReference type="HOGENOM" id="CLU_032482_2_2_6"/>
<protein>
    <recommendedName>
        <fullName evidence="5">N-acetylgalactosamine-6-phosphate deacetylase</fullName>
        <ecNumber evidence="5">3.5.1.25</ecNumber>
    </recommendedName>
    <alternativeName>
        <fullName evidence="5">N-acetylglucosamine-6-phosphate deacetylase</fullName>
    </alternativeName>
</protein>
<keyword evidence="3 5" id="KW-0378">Hydrolase</keyword>